<keyword evidence="7" id="KW-1185">Reference proteome</keyword>
<dbReference type="InterPro" id="IPR001849">
    <property type="entry name" value="PH_domain"/>
</dbReference>
<dbReference type="CDD" id="cd00160">
    <property type="entry name" value="RhoGEF"/>
    <property type="match status" value="1"/>
</dbReference>
<reference evidence="6" key="2">
    <citation type="journal article" date="2021" name="Genome Biol. Evol.">
        <title>Developing a high-quality reference genome for a parasitic bivalve with doubly uniparental inheritance (Bivalvia: Unionida).</title>
        <authorList>
            <person name="Smith C.H."/>
        </authorList>
    </citation>
    <scope>NUCLEOTIDE SEQUENCE</scope>
    <source>
        <strain evidence="6">CHS0354</strain>
        <tissue evidence="6">Mantle</tissue>
    </source>
</reference>
<evidence type="ECO:0000256" key="2">
    <source>
        <dbReference type="ARBA" id="ARBA00022490"/>
    </source>
</evidence>
<dbReference type="Pfam" id="PF22697">
    <property type="entry name" value="SOS1_NGEF_PH"/>
    <property type="match status" value="1"/>
</dbReference>
<feature type="region of interest" description="Disordered" evidence="3">
    <location>
        <begin position="98"/>
        <end position="126"/>
    </location>
</feature>
<accession>A0AAE0S698</accession>
<keyword evidence="2" id="KW-0963">Cytoplasm</keyword>
<proteinExistence type="predicted"/>
<evidence type="ECO:0000313" key="6">
    <source>
        <dbReference type="EMBL" id="KAK3585964.1"/>
    </source>
</evidence>
<dbReference type="GO" id="GO:0035025">
    <property type="term" value="P:positive regulation of Rho protein signal transduction"/>
    <property type="evidence" value="ECO:0007669"/>
    <property type="project" value="TreeGrafter"/>
</dbReference>
<comment type="caution">
    <text evidence="6">The sequence shown here is derived from an EMBL/GenBank/DDBJ whole genome shotgun (WGS) entry which is preliminary data.</text>
</comment>
<dbReference type="PANTHER" id="PTHR46006">
    <property type="entry name" value="RHO GUANINE NUCLEOTIDE EXCHANGE FACTOR AT 64C, ISOFORM A"/>
    <property type="match status" value="1"/>
</dbReference>
<name>A0AAE0S698_9BIVA</name>
<feature type="domain" description="DH" evidence="5">
    <location>
        <begin position="150"/>
        <end position="332"/>
    </location>
</feature>
<dbReference type="EMBL" id="JAEAOA010002240">
    <property type="protein sequence ID" value="KAK3585964.1"/>
    <property type="molecule type" value="Genomic_DNA"/>
</dbReference>
<dbReference type="GO" id="GO:0005737">
    <property type="term" value="C:cytoplasm"/>
    <property type="evidence" value="ECO:0007669"/>
    <property type="project" value="UniProtKB-SubCell"/>
</dbReference>
<dbReference type="AlphaFoldDB" id="A0AAE0S698"/>
<evidence type="ECO:0000256" key="3">
    <source>
        <dbReference type="SAM" id="MobiDB-lite"/>
    </source>
</evidence>
<dbReference type="PROSITE" id="PS50010">
    <property type="entry name" value="DH_2"/>
    <property type="match status" value="1"/>
</dbReference>
<dbReference type="InterPro" id="IPR055251">
    <property type="entry name" value="SOS1_NGEF_PH"/>
</dbReference>
<dbReference type="InterPro" id="IPR000219">
    <property type="entry name" value="DH_dom"/>
</dbReference>
<reference evidence="6" key="3">
    <citation type="submission" date="2023-05" db="EMBL/GenBank/DDBJ databases">
        <authorList>
            <person name="Smith C.H."/>
        </authorList>
    </citation>
    <scope>NUCLEOTIDE SEQUENCE</scope>
    <source>
        <strain evidence="6">CHS0354</strain>
        <tissue evidence="6">Mantle</tissue>
    </source>
</reference>
<dbReference type="Pfam" id="PF00621">
    <property type="entry name" value="RhoGEF"/>
    <property type="match status" value="1"/>
</dbReference>
<evidence type="ECO:0000259" key="5">
    <source>
        <dbReference type="PROSITE" id="PS50010"/>
    </source>
</evidence>
<dbReference type="Gene3D" id="2.30.29.30">
    <property type="entry name" value="Pleckstrin-homology domain (PH domain)/Phosphotyrosine-binding domain (PTB)"/>
    <property type="match status" value="1"/>
</dbReference>
<dbReference type="SMART" id="SM00325">
    <property type="entry name" value="RhoGEF"/>
    <property type="match status" value="1"/>
</dbReference>
<comment type="subcellular location">
    <subcellularLocation>
        <location evidence="1">Cytoplasm</location>
    </subcellularLocation>
</comment>
<reference evidence="6" key="1">
    <citation type="journal article" date="2021" name="Genome Biol. Evol.">
        <title>A High-Quality Reference Genome for a Parasitic Bivalve with Doubly Uniparental Inheritance (Bivalvia: Unionida).</title>
        <authorList>
            <person name="Smith C.H."/>
        </authorList>
    </citation>
    <scope>NUCLEOTIDE SEQUENCE</scope>
    <source>
        <strain evidence="6">CHS0354</strain>
    </source>
</reference>
<dbReference type="GO" id="GO:0005085">
    <property type="term" value="F:guanyl-nucleotide exchange factor activity"/>
    <property type="evidence" value="ECO:0007669"/>
    <property type="project" value="InterPro"/>
</dbReference>
<gene>
    <name evidence="6" type="ORF">CHS0354_038508</name>
</gene>
<dbReference type="InterPro" id="IPR011993">
    <property type="entry name" value="PH-like_dom_sf"/>
</dbReference>
<sequence length="485" mass="55673">MGDENLFRLPTEVVSENSEKNSRRHSVIGLLSEFSTLKRKKRKCEDDTVSLQSINAGQKKKRTRKSLLSVSSIANLLSPKASRKSSNLKRSISFKIPNSPVLSTRNSNNLSPYKAPQPSPAKQRMTRTWSDMVMTGAGTMPSDMSHNQIKHQEAIYELYQGEVDLIEDLIIVQKTYRDSMQKLQLMTDGELEQIFGPIDELIPVHDDLVERLQYQRRPDGTTYEVGKQVCEWIPKLKAYVSFCANQVFGKALLDEKKNDPDVDDFLQRCQESPFSRKLDLWGLLDGARGRFVKYPLLLKSIQRYTSKEENEVHYLEEAIRLAEQIISEADKETGEAKCRYYRARIIYLYDDQKHKALDYSKMLLCNGTLKNNKGTKVQVFLFDKILVVTRLVTQNGHQCFQVYRDPIPVTELVVDDLKDGEVKMGSFRSAFSSGQISKNLFRVSFTNPNEGHSHTLMANDEHDKRQWLQSFQAALKKKSTSRLKP</sequence>
<dbReference type="PANTHER" id="PTHR46006:SF8">
    <property type="entry name" value="DH DOMAIN-CONTAINING PROTEIN"/>
    <property type="match status" value="1"/>
</dbReference>
<dbReference type="Gene3D" id="1.20.900.10">
    <property type="entry name" value="Dbl homology (DH) domain"/>
    <property type="match status" value="1"/>
</dbReference>
<dbReference type="SUPFAM" id="SSF48065">
    <property type="entry name" value="DBL homology domain (DH-domain)"/>
    <property type="match status" value="1"/>
</dbReference>
<dbReference type="PROSITE" id="PS50003">
    <property type="entry name" value="PH_DOMAIN"/>
    <property type="match status" value="1"/>
</dbReference>
<dbReference type="Proteomes" id="UP001195483">
    <property type="component" value="Unassembled WGS sequence"/>
</dbReference>
<feature type="domain" description="PH" evidence="4">
    <location>
        <begin position="362"/>
        <end position="476"/>
    </location>
</feature>
<evidence type="ECO:0000259" key="4">
    <source>
        <dbReference type="PROSITE" id="PS50003"/>
    </source>
</evidence>
<evidence type="ECO:0000313" key="7">
    <source>
        <dbReference type="Proteomes" id="UP001195483"/>
    </source>
</evidence>
<dbReference type="InterPro" id="IPR051480">
    <property type="entry name" value="Endocytic_GEF_Adapter"/>
</dbReference>
<dbReference type="SMART" id="SM00233">
    <property type="entry name" value="PH"/>
    <property type="match status" value="1"/>
</dbReference>
<dbReference type="InterPro" id="IPR035899">
    <property type="entry name" value="DBL_dom_sf"/>
</dbReference>
<evidence type="ECO:0000256" key="1">
    <source>
        <dbReference type="ARBA" id="ARBA00004496"/>
    </source>
</evidence>
<feature type="compositionally biased region" description="Polar residues" evidence="3">
    <location>
        <begin position="100"/>
        <end position="111"/>
    </location>
</feature>
<organism evidence="6 7">
    <name type="scientific">Potamilus streckersoni</name>
    <dbReference type="NCBI Taxonomy" id="2493646"/>
    <lineage>
        <taxon>Eukaryota</taxon>
        <taxon>Metazoa</taxon>
        <taxon>Spiralia</taxon>
        <taxon>Lophotrochozoa</taxon>
        <taxon>Mollusca</taxon>
        <taxon>Bivalvia</taxon>
        <taxon>Autobranchia</taxon>
        <taxon>Heteroconchia</taxon>
        <taxon>Palaeoheterodonta</taxon>
        <taxon>Unionida</taxon>
        <taxon>Unionoidea</taxon>
        <taxon>Unionidae</taxon>
        <taxon>Ambleminae</taxon>
        <taxon>Lampsilini</taxon>
        <taxon>Potamilus</taxon>
    </lineage>
</organism>
<protein>
    <submittedName>
        <fullName evidence="6">Uncharacterized protein</fullName>
    </submittedName>
</protein>
<dbReference type="SUPFAM" id="SSF50729">
    <property type="entry name" value="PH domain-like"/>
    <property type="match status" value="1"/>
</dbReference>